<protein>
    <submittedName>
        <fullName evidence="2">Uncharacterized protein</fullName>
    </submittedName>
</protein>
<proteinExistence type="predicted"/>
<evidence type="ECO:0000256" key="1">
    <source>
        <dbReference type="SAM" id="Phobius"/>
    </source>
</evidence>
<feature type="transmembrane region" description="Helical" evidence="1">
    <location>
        <begin position="103"/>
        <end position="123"/>
    </location>
</feature>
<dbReference type="KEGG" id="snan:I6N98_03830"/>
<keyword evidence="1" id="KW-1133">Transmembrane helix</keyword>
<evidence type="ECO:0000313" key="2">
    <source>
        <dbReference type="EMBL" id="QQD18999.1"/>
    </source>
</evidence>
<dbReference type="Proteomes" id="UP000596063">
    <property type="component" value="Chromosome"/>
</dbReference>
<keyword evidence="1" id="KW-0472">Membrane</keyword>
<dbReference type="EMBL" id="CP066167">
    <property type="protein sequence ID" value="QQD18999.1"/>
    <property type="molecule type" value="Genomic_DNA"/>
</dbReference>
<feature type="transmembrane region" description="Helical" evidence="1">
    <location>
        <begin position="49"/>
        <end position="66"/>
    </location>
</feature>
<feature type="transmembrane region" description="Helical" evidence="1">
    <location>
        <begin position="78"/>
        <end position="97"/>
    </location>
</feature>
<dbReference type="RefSeq" id="WP_198570484.1">
    <property type="nucleotide sequence ID" value="NZ_CP066167.1"/>
</dbReference>
<keyword evidence="1" id="KW-0812">Transmembrane</keyword>
<reference evidence="2 3" key="1">
    <citation type="submission" date="2020-12" db="EMBL/GenBank/DDBJ databases">
        <authorList>
            <person name="Shan Y."/>
        </authorList>
    </citation>
    <scope>NUCLEOTIDE SEQUENCE [LARGE SCALE GENOMIC DNA]</scope>
    <source>
        <strain evidence="3">csc3.9</strain>
    </source>
</reference>
<feature type="transmembrane region" description="Helical" evidence="1">
    <location>
        <begin position="12"/>
        <end position="37"/>
    </location>
</feature>
<accession>A0A7T4R217</accession>
<gene>
    <name evidence="2" type="ORF">I6N98_03830</name>
</gene>
<organism evidence="2 3">
    <name type="scientific">Spongiibacter nanhainus</name>
    <dbReference type="NCBI Taxonomy" id="2794344"/>
    <lineage>
        <taxon>Bacteria</taxon>
        <taxon>Pseudomonadati</taxon>
        <taxon>Pseudomonadota</taxon>
        <taxon>Gammaproteobacteria</taxon>
        <taxon>Cellvibrionales</taxon>
        <taxon>Spongiibacteraceae</taxon>
        <taxon>Spongiibacter</taxon>
    </lineage>
</organism>
<dbReference type="AlphaFoldDB" id="A0A7T4R217"/>
<keyword evidence="3" id="KW-1185">Reference proteome</keyword>
<name>A0A7T4R217_9GAMM</name>
<sequence>MQNEQTWKNFFRFAALFNFAAALALLFASELFFSLLMMPDRLTIEALPWIHQFAVLVATFGVGYWAISQDPAGKRDIIWMGCLGKTLVFLMAWFDFFFNDLPIGFPLLVVADLAFAGVYFVFLRSLGRGTAYRREVIR</sequence>
<evidence type="ECO:0000313" key="3">
    <source>
        <dbReference type="Proteomes" id="UP000596063"/>
    </source>
</evidence>